<reference evidence="2" key="1">
    <citation type="submission" date="2020-08" db="EMBL/GenBank/DDBJ databases">
        <title>Genome public.</title>
        <authorList>
            <person name="Liu C."/>
            <person name="Sun Q."/>
        </authorList>
    </citation>
    <scope>NUCLEOTIDE SEQUENCE</scope>
    <source>
        <strain evidence="2">BX12</strain>
    </source>
</reference>
<evidence type="ECO:0000256" key="1">
    <source>
        <dbReference type="ARBA" id="ARBA00022729"/>
    </source>
</evidence>
<protein>
    <recommendedName>
        <fullName evidence="4">DUF4352 domain-containing protein</fullName>
    </recommendedName>
</protein>
<dbReference type="InterPro" id="IPR029050">
    <property type="entry name" value="Immunoprotect_excell_Ig-like"/>
</dbReference>
<organism evidence="2 3">
    <name type="scientific">Zhenpiania hominis</name>
    <dbReference type="NCBI Taxonomy" id="2763644"/>
    <lineage>
        <taxon>Bacteria</taxon>
        <taxon>Bacillati</taxon>
        <taxon>Bacillota</taxon>
        <taxon>Clostridia</taxon>
        <taxon>Peptostreptococcales</taxon>
        <taxon>Anaerovoracaceae</taxon>
        <taxon>Zhenpiania</taxon>
    </lineage>
</organism>
<keyword evidence="1" id="KW-0732">Signal</keyword>
<dbReference type="Proteomes" id="UP000602647">
    <property type="component" value="Unassembled WGS sequence"/>
</dbReference>
<name>A0A923NMB5_9FIRM</name>
<evidence type="ECO:0000313" key="2">
    <source>
        <dbReference type="EMBL" id="MBC6680707.1"/>
    </source>
</evidence>
<comment type="caution">
    <text evidence="2">The sequence shown here is derived from an EMBL/GenBank/DDBJ whole genome shotgun (WGS) entry which is preliminary data.</text>
</comment>
<evidence type="ECO:0008006" key="4">
    <source>
        <dbReference type="Google" id="ProtNLM"/>
    </source>
</evidence>
<dbReference type="EMBL" id="JACRYT010000017">
    <property type="protein sequence ID" value="MBC6680707.1"/>
    <property type="molecule type" value="Genomic_DNA"/>
</dbReference>
<accession>A0A923NMB5</accession>
<dbReference type="Gene3D" id="2.60.40.1240">
    <property type="match status" value="1"/>
</dbReference>
<gene>
    <name evidence="2" type="ORF">H9L42_12835</name>
</gene>
<dbReference type="RefSeq" id="WP_187303805.1">
    <property type="nucleotide sequence ID" value="NZ_CBCTON010000003.1"/>
</dbReference>
<keyword evidence="3" id="KW-1185">Reference proteome</keyword>
<proteinExistence type="predicted"/>
<sequence>MPAIRRPKFCLCISLAVVLLLGSLFSICYDRVNDPKRAFQIEKETISFGEAFEVNGFIVEVQKPRIQKYYDKEYSADVYRYTIPFTAENLEEEKQDLFPVENLQIVSAGRVWYGWPEDSYENKENRKTKWGTVEPGETTKGTWVIDVVKEDLPDDRYENWQLCYLQDEGQYLFELQFI</sequence>
<evidence type="ECO:0000313" key="3">
    <source>
        <dbReference type="Proteomes" id="UP000602647"/>
    </source>
</evidence>
<dbReference type="AlphaFoldDB" id="A0A923NMB5"/>